<proteinExistence type="predicted"/>
<dbReference type="Proteomes" id="UP000799421">
    <property type="component" value="Unassembled WGS sequence"/>
</dbReference>
<accession>A0A6A7BU43</accession>
<evidence type="ECO:0000313" key="2">
    <source>
        <dbReference type="Proteomes" id="UP000799421"/>
    </source>
</evidence>
<keyword evidence="2" id="KW-1185">Reference proteome</keyword>
<reference evidence="1" key="1">
    <citation type="journal article" date="2020" name="Stud. Mycol.">
        <title>101 Dothideomycetes genomes: a test case for predicting lifestyles and emergence of pathogens.</title>
        <authorList>
            <person name="Haridas S."/>
            <person name="Albert R."/>
            <person name="Binder M."/>
            <person name="Bloem J."/>
            <person name="Labutti K."/>
            <person name="Salamov A."/>
            <person name="Andreopoulos B."/>
            <person name="Baker S."/>
            <person name="Barry K."/>
            <person name="Bills G."/>
            <person name="Bluhm B."/>
            <person name="Cannon C."/>
            <person name="Castanera R."/>
            <person name="Culley D."/>
            <person name="Daum C."/>
            <person name="Ezra D."/>
            <person name="Gonzalez J."/>
            <person name="Henrissat B."/>
            <person name="Kuo A."/>
            <person name="Liang C."/>
            <person name="Lipzen A."/>
            <person name="Lutzoni F."/>
            <person name="Magnuson J."/>
            <person name="Mondo S."/>
            <person name="Nolan M."/>
            <person name="Ohm R."/>
            <person name="Pangilinan J."/>
            <person name="Park H.-J."/>
            <person name="Ramirez L."/>
            <person name="Alfaro M."/>
            <person name="Sun H."/>
            <person name="Tritt A."/>
            <person name="Yoshinaga Y."/>
            <person name="Zwiers L.-H."/>
            <person name="Turgeon B."/>
            <person name="Goodwin S."/>
            <person name="Spatafora J."/>
            <person name="Crous P."/>
            <person name="Grigoriev I."/>
        </authorList>
    </citation>
    <scope>NUCLEOTIDE SEQUENCE</scope>
    <source>
        <strain evidence="1">CBS 480.64</strain>
    </source>
</reference>
<name>A0A6A7BU43_9PEZI</name>
<protein>
    <submittedName>
        <fullName evidence="1">Uncharacterized protein</fullName>
    </submittedName>
</protein>
<organism evidence="1 2">
    <name type="scientific">Piedraia hortae CBS 480.64</name>
    <dbReference type="NCBI Taxonomy" id="1314780"/>
    <lineage>
        <taxon>Eukaryota</taxon>
        <taxon>Fungi</taxon>
        <taxon>Dikarya</taxon>
        <taxon>Ascomycota</taxon>
        <taxon>Pezizomycotina</taxon>
        <taxon>Dothideomycetes</taxon>
        <taxon>Dothideomycetidae</taxon>
        <taxon>Capnodiales</taxon>
        <taxon>Piedraiaceae</taxon>
        <taxon>Piedraia</taxon>
    </lineage>
</organism>
<dbReference type="EMBL" id="MU006004">
    <property type="protein sequence ID" value="KAF2858714.1"/>
    <property type="molecule type" value="Genomic_DNA"/>
</dbReference>
<sequence length="187" mass="20994">MIQRLIWDMNFSKKTNRHKKPPPLIHTNLTYYPTTPFPRALGAQTNQLDLRTKSITNIKPNSMTPLGLSSDSPHQIKASNNLSYHPIDIRYKTPNSSTEHPGSQWREFVFSWELSKAEDVQEFSENVGGFVWAGAGTIGDESEEGIELAEVIFGDGELGPRYDDWLENAWSGVEAHGGRLVVGFGMF</sequence>
<dbReference type="AlphaFoldDB" id="A0A6A7BU43"/>
<gene>
    <name evidence="1" type="ORF">K470DRAFT_288961</name>
</gene>
<evidence type="ECO:0000313" key="1">
    <source>
        <dbReference type="EMBL" id="KAF2858714.1"/>
    </source>
</evidence>